<name>A0ABV8LYC7_9ACTN</name>
<feature type="domain" description="LamG-like jellyroll fold" evidence="3">
    <location>
        <begin position="767"/>
        <end position="906"/>
    </location>
</feature>
<dbReference type="InterPro" id="IPR042837">
    <property type="entry name" value="PTX3"/>
</dbReference>
<dbReference type="PANTHER" id="PTHR46943">
    <property type="entry name" value="PENTRAXIN-RELATED PROTEIN PTX3"/>
    <property type="match status" value="1"/>
</dbReference>
<evidence type="ECO:0000313" key="5">
    <source>
        <dbReference type="Proteomes" id="UP001595816"/>
    </source>
</evidence>
<dbReference type="EMBL" id="JBHSAY010000026">
    <property type="protein sequence ID" value="MFC4135790.1"/>
    <property type="molecule type" value="Genomic_DNA"/>
</dbReference>
<dbReference type="InterPro" id="IPR006558">
    <property type="entry name" value="LamG-like"/>
</dbReference>
<dbReference type="InterPro" id="IPR013320">
    <property type="entry name" value="ConA-like_dom_sf"/>
</dbReference>
<feature type="domain" description="LamG-like jellyroll fold" evidence="3">
    <location>
        <begin position="982"/>
        <end position="1123"/>
    </location>
</feature>
<dbReference type="SMART" id="SM00560">
    <property type="entry name" value="LamGL"/>
    <property type="match status" value="2"/>
</dbReference>
<sequence length="1131" mass="117642">MSALAGVGMVPVVTPPAFSEAPACADVATDAANARKLAADCNRRVEDLSQRSEHTQVLANPDGTWTATESMRPRFARMSDGSWTTPDATLVANPDGSFSPRASVFPIKISGGGTGALAWLSKTEGAVSLSWPAAMPTPTISGATATYEEIVPGVDLRLIADVDGVSEQLVVKTHAAAANPLVRNPKFGVQVSGGLTAATHADGVSEIKDSGGKVVFSSGAARMWDSSANPVASRFTDGSDSAPEPEPKSADVAVAVAAGTWTLTPSAEMLDDPATVFPVVIDPDIKGTKNHWSLLRESSPDTEYYDITDANISDTTDNQQHGLARVGYSDWQSPTYTDRSVFEFNTTAVNGKHVLGAKLNMYQRWSGSGCGGTGGAVGVYWTSAISSATNWTNFSGSARWGSTYRLGTNSEIRRYGGTGSCAPGYIQLDFSSKIATVGLGTANTLTLGIKGENESSNTTWKRYANDTTESPFLELTYNTYPGTPADAKVDNKACGTGANAAYVSTIGGHAPQLSAKLTDSDQDASLRGDFAWTAASGATSGSQGSIPNNGYASVSTAGATFTPGATYSFTVKTWDGTDFSKASAGPCEFVVDNTKPSAKPTAISADGRYPMDDGTGGWHDGVGKAGSFTLQPNGVTDTVGYYYGLTDPPNTYVAAAAVGGNATATLTPLNVGLNTLYVRSVDRAGNQSDISSSYRFWVGSGVGPVGAWKFSEGTGAVAQDTGAGAHNITLSNTTWSTGRMATTKAGAFNATSSYGSTGTAPVLNTSQSFTLSAWVKLTDTTSSRFAVSTQGVHCSSFFLYYDKPANKWAFQQRTADTTTAQGAYALSTTVPKLNVWTHLAGVYDAPSAQMRLYINGVLEKTVAVSSVFNASGPLVVGRFRQADVDSGYWAGGVSEVRAWDRIVTDAEIAEQSAPVLVAQWDLDDGAGSTAFDSSVFSHPATLSGAGATWSTTGHNFDDLGSVTFNGSTGYASTNGAVLNTDQSFTVTAWVNPTSLPAYITILSQKGTTNSGAILQYEAGSGWCLTAQVNDSLNPPGATRAKSGTAVVQAGAWQHVAGVYDAQKGEMRIYVNGVLKGSAAVTIGWNASGQMQLGRELFSGNENTSPFPGSIDAVRVYQGVLPDSQITAQAAS</sequence>
<keyword evidence="1" id="KW-0732">Signal</keyword>
<keyword evidence="2" id="KW-1015">Disulfide bond</keyword>
<evidence type="ECO:0000313" key="4">
    <source>
        <dbReference type="EMBL" id="MFC4135790.1"/>
    </source>
</evidence>
<organism evidence="4 5">
    <name type="scientific">Hamadaea flava</name>
    <dbReference type="NCBI Taxonomy" id="1742688"/>
    <lineage>
        <taxon>Bacteria</taxon>
        <taxon>Bacillati</taxon>
        <taxon>Actinomycetota</taxon>
        <taxon>Actinomycetes</taxon>
        <taxon>Micromonosporales</taxon>
        <taxon>Micromonosporaceae</taxon>
        <taxon>Hamadaea</taxon>
    </lineage>
</organism>
<proteinExistence type="predicted"/>
<evidence type="ECO:0000256" key="2">
    <source>
        <dbReference type="ARBA" id="ARBA00023157"/>
    </source>
</evidence>
<accession>A0ABV8LYC7</accession>
<dbReference type="Gene3D" id="2.60.120.200">
    <property type="match status" value="2"/>
</dbReference>
<dbReference type="RefSeq" id="WP_253763238.1">
    <property type="nucleotide sequence ID" value="NZ_JAMZDZ010000001.1"/>
</dbReference>
<dbReference type="Pfam" id="PF13385">
    <property type="entry name" value="Laminin_G_3"/>
    <property type="match status" value="2"/>
</dbReference>
<comment type="caution">
    <text evidence="4">The sequence shown here is derived from an EMBL/GenBank/DDBJ whole genome shotgun (WGS) entry which is preliminary data.</text>
</comment>
<dbReference type="SUPFAM" id="SSF49899">
    <property type="entry name" value="Concanavalin A-like lectins/glucanases"/>
    <property type="match status" value="2"/>
</dbReference>
<keyword evidence="5" id="KW-1185">Reference proteome</keyword>
<gene>
    <name evidence="4" type="ORF">ACFOZ4_34705</name>
</gene>
<dbReference type="PANTHER" id="PTHR46943:SF1">
    <property type="entry name" value="PENTRAXIN-RELATED PROTEIN PTX3"/>
    <property type="match status" value="1"/>
</dbReference>
<evidence type="ECO:0000256" key="1">
    <source>
        <dbReference type="ARBA" id="ARBA00022729"/>
    </source>
</evidence>
<reference evidence="5" key="1">
    <citation type="journal article" date="2019" name="Int. J. Syst. Evol. Microbiol.">
        <title>The Global Catalogue of Microorganisms (GCM) 10K type strain sequencing project: providing services to taxonomists for standard genome sequencing and annotation.</title>
        <authorList>
            <consortium name="The Broad Institute Genomics Platform"/>
            <consortium name="The Broad Institute Genome Sequencing Center for Infectious Disease"/>
            <person name="Wu L."/>
            <person name="Ma J."/>
        </authorList>
    </citation>
    <scope>NUCLEOTIDE SEQUENCE [LARGE SCALE GENOMIC DNA]</scope>
    <source>
        <strain evidence="5">CGMCC 4.7289</strain>
    </source>
</reference>
<protein>
    <submittedName>
        <fullName evidence="4">LamG domain-containing protein</fullName>
    </submittedName>
</protein>
<evidence type="ECO:0000259" key="3">
    <source>
        <dbReference type="SMART" id="SM00560"/>
    </source>
</evidence>
<dbReference type="Proteomes" id="UP001595816">
    <property type="component" value="Unassembled WGS sequence"/>
</dbReference>